<dbReference type="FunFam" id="1.10.10.10:FF:000016">
    <property type="entry name" value="Forkhead box protein I1"/>
    <property type="match status" value="1"/>
</dbReference>
<dbReference type="CDD" id="cd20027">
    <property type="entry name" value="FH_FOXL1"/>
    <property type="match status" value="1"/>
</dbReference>
<evidence type="ECO:0000256" key="5">
    <source>
        <dbReference type="ARBA" id="ARBA00023242"/>
    </source>
</evidence>
<dbReference type="GO" id="GO:0005634">
    <property type="term" value="C:nucleus"/>
    <property type="evidence" value="ECO:0007669"/>
    <property type="project" value="UniProtKB-SubCell"/>
</dbReference>
<keyword evidence="3 6" id="KW-0238">DNA-binding</keyword>
<dbReference type="PROSITE" id="PS00658">
    <property type="entry name" value="FORK_HEAD_2"/>
    <property type="match status" value="1"/>
</dbReference>
<dbReference type="InterPro" id="IPR050211">
    <property type="entry name" value="FOX_domain-containing"/>
</dbReference>
<keyword evidence="2" id="KW-0805">Transcription regulation</keyword>
<dbReference type="AlphaFoldDB" id="A0A8D0CLL2"/>
<proteinExistence type="predicted"/>
<dbReference type="GeneTree" id="ENSGT00940000162251"/>
<dbReference type="InterPro" id="IPR018122">
    <property type="entry name" value="TF_fork_head_CS_1"/>
</dbReference>
<reference evidence="9" key="2">
    <citation type="submission" date="2025-08" db="UniProtKB">
        <authorList>
            <consortium name="Ensembl"/>
        </authorList>
    </citation>
    <scope>IDENTIFICATION</scope>
</reference>
<dbReference type="Gene3D" id="1.10.10.10">
    <property type="entry name" value="Winged helix-like DNA-binding domain superfamily/Winged helix DNA-binding domain"/>
    <property type="match status" value="1"/>
</dbReference>
<evidence type="ECO:0000256" key="7">
    <source>
        <dbReference type="SAM" id="MobiDB-lite"/>
    </source>
</evidence>
<dbReference type="PROSITE" id="PS00657">
    <property type="entry name" value="FORK_HEAD_1"/>
    <property type="match status" value="1"/>
</dbReference>
<organism evidence="9 10">
    <name type="scientific">Scleropages formosus</name>
    <name type="common">Asian bonytongue</name>
    <name type="synonym">Osteoglossum formosum</name>
    <dbReference type="NCBI Taxonomy" id="113540"/>
    <lineage>
        <taxon>Eukaryota</taxon>
        <taxon>Metazoa</taxon>
        <taxon>Chordata</taxon>
        <taxon>Craniata</taxon>
        <taxon>Vertebrata</taxon>
        <taxon>Euteleostomi</taxon>
        <taxon>Actinopterygii</taxon>
        <taxon>Neopterygii</taxon>
        <taxon>Teleostei</taxon>
        <taxon>Osteoglossocephala</taxon>
        <taxon>Osteoglossomorpha</taxon>
        <taxon>Osteoglossiformes</taxon>
        <taxon>Osteoglossidae</taxon>
        <taxon>Scleropages</taxon>
    </lineage>
</organism>
<keyword evidence="4" id="KW-0804">Transcription</keyword>
<reference evidence="9 10" key="1">
    <citation type="submission" date="2019-04" db="EMBL/GenBank/DDBJ databases">
        <authorList>
            <consortium name="Wellcome Sanger Institute Data Sharing"/>
        </authorList>
    </citation>
    <scope>NUCLEOTIDE SEQUENCE [LARGE SCALE GENOMIC DNA]</scope>
</reference>
<name>A0A8D0CLL2_SCLFO</name>
<evidence type="ECO:0000256" key="3">
    <source>
        <dbReference type="ARBA" id="ARBA00023125"/>
    </source>
</evidence>
<feature type="region of interest" description="Disordered" evidence="7">
    <location>
        <begin position="148"/>
        <end position="186"/>
    </location>
</feature>
<dbReference type="RefSeq" id="XP_029109123.1">
    <property type="nucleotide sequence ID" value="XM_029253290.1"/>
</dbReference>
<protein>
    <submittedName>
        <fullName evidence="9">Forkhead box L1</fullName>
    </submittedName>
</protein>
<dbReference type="GO" id="GO:0009888">
    <property type="term" value="P:tissue development"/>
    <property type="evidence" value="ECO:0007669"/>
    <property type="project" value="UniProtKB-ARBA"/>
</dbReference>
<dbReference type="SUPFAM" id="SSF46785">
    <property type="entry name" value="Winged helix' DNA-binding domain"/>
    <property type="match status" value="1"/>
</dbReference>
<feature type="DNA-binding region" description="Fork-head" evidence="6">
    <location>
        <begin position="56"/>
        <end position="150"/>
    </location>
</feature>
<dbReference type="GO" id="GO:0000981">
    <property type="term" value="F:DNA-binding transcription factor activity, RNA polymerase II-specific"/>
    <property type="evidence" value="ECO:0007669"/>
    <property type="project" value="TreeGrafter"/>
</dbReference>
<dbReference type="InterPro" id="IPR001766">
    <property type="entry name" value="Fork_head_dom"/>
</dbReference>
<dbReference type="Ensembl" id="ENSSFOT00015062674.1">
    <property type="protein sequence ID" value="ENSSFOP00015075526.1"/>
    <property type="gene ID" value="ENSSFOG00015027338.1"/>
</dbReference>
<dbReference type="GO" id="GO:0009653">
    <property type="term" value="P:anatomical structure morphogenesis"/>
    <property type="evidence" value="ECO:0007669"/>
    <property type="project" value="TreeGrafter"/>
</dbReference>
<evidence type="ECO:0000256" key="6">
    <source>
        <dbReference type="PROSITE-ProRule" id="PRU00089"/>
    </source>
</evidence>
<comment type="subcellular location">
    <subcellularLocation>
        <location evidence="1 6">Nucleus</location>
    </subcellularLocation>
</comment>
<dbReference type="GO" id="GO:0000978">
    <property type="term" value="F:RNA polymerase II cis-regulatory region sequence-specific DNA binding"/>
    <property type="evidence" value="ECO:0007669"/>
    <property type="project" value="TreeGrafter"/>
</dbReference>
<feature type="domain" description="Fork-head" evidence="8">
    <location>
        <begin position="56"/>
        <end position="150"/>
    </location>
</feature>
<evidence type="ECO:0000256" key="1">
    <source>
        <dbReference type="ARBA" id="ARBA00004123"/>
    </source>
</evidence>
<dbReference type="GO" id="GO:0030154">
    <property type="term" value="P:cell differentiation"/>
    <property type="evidence" value="ECO:0007669"/>
    <property type="project" value="UniProtKB-ARBA"/>
</dbReference>
<reference evidence="9" key="3">
    <citation type="submission" date="2025-09" db="UniProtKB">
        <authorList>
            <consortium name="Ensembl"/>
        </authorList>
    </citation>
    <scope>IDENTIFICATION</scope>
</reference>
<dbReference type="Pfam" id="PF00250">
    <property type="entry name" value="Forkhead"/>
    <property type="match status" value="1"/>
</dbReference>
<feature type="compositionally biased region" description="Low complexity" evidence="7">
    <location>
        <begin position="169"/>
        <end position="183"/>
    </location>
</feature>
<feature type="compositionally biased region" description="Basic and acidic residues" evidence="7">
    <location>
        <begin position="256"/>
        <end position="275"/>
    </location>
</feature>
<dbReference type="InterPro" id="IPR047514">
    <property type="entry name" value="FH_FOXL1"/>
</dbReference>
<sequence>MTSMSLYSSRVQPIGVPPSALNLSGSSLIYVYGGDSRGGIVPALGFASARQDPPQKPPYSYIALIAMAIKSAPGQRATLSGIYQFIMERFPFYHDNKQGWQNSIRHNLSLNDCFIKVPREKGRPGKGSYWTLDTKCLDMFENGNYRRRKRKCKNQESSEGKSFQKRHGAAVSSSRAGSGPPAGEHAEMGEKALGEAALGQDCAVDRSSAQLKHDEDEDRDSSGRPSAAPAERLPPAATGAGAGAARGWHDAACSPDHAHDGLASHHKTGDVPSVDRHHHAGVQCSEPKDGSPPQVDGSAGGASPQEGNTPANLHSAVRLPSRPKGTNQVADAKPAGRSKGFSIDSILAKKGHQSQGYPTRGFDPVSHALDASVMVGTRAPHLYQFGFPVCPYLSLTFPEKVLHFQ</sequence>
<dbReference type="InterPro" id="IPR036388">
    <property type="entry name" value="WH-like_DNA-bd_sf"/>
</dbReference>
<dbReference type="PANTHER" id="PTHR11829:SF204">
    <property type="entry name" value="FORKHEAD BOX PROTEIN L1"/>
    <property type="match status" value="1"/>
</dbReference>
<dbReference type="PRINTS" id="PR00053">
    <property type="entry name" value="FORKHEAD"/>
</dbReference>
<dbReference type="Proteomes" id="UP000694397">
    <property type="component" value="Chromosome 7"/>
</dbReference>
<dbReference type="GeneID" id="108926546"/>
<evidence type="ECO:0000313" key="10">
    <source>
        <dbReference type="Proteomes" id="UP000694397"/>
    </source>
</evidence>
<feature type="region of interest" description="Disordered" evidence="7">
    <location>
        <begin position="205"/>
        <end position="338"/>
    </location>
</feature>
<evidence type="ECO:0000259" key="8">
    <source>
        <dbReference type="PROSITE" id="PS50039"/>
    </source>
</evidence>
<keyword evidence="10" id="KW-1185">Reference proteome</keyword>
<evidence type="ECO:0000256" key="2">
    <source>
        <dbReference type="ARBA" id="ARBA00023015"/>
    </source>
</evidence>
<gene>
    <name evidence="9" type="primary">FOXL1</name>
    <name evidence="9" type="synonym">foxl1</name>
</gene>
<dbReference type="OrthoDB" id="6230630at2759"/>
<dbReference type="PANTHER" id="PTHR11829">
    <property type="entry name" value="FORKHEAD BOX PROTEIN"/>
    <property type="match status" value="1"/>
</dbReference>
<dbReference type="InterPro" id="IPR030456">
    <property type="entry name" value="TF_fork_head_CS_2"/>
</dbReference>
<dbReference type="SMART" id="SM00339">
    <property type="entry name" value="FH"/>
    <property type="match status" value="1"/>
</dbReference>
<evidence type="ECO:0000313" key="9">
    <source>
        <dbReference type="Ensembl" id="ENSSFOP00015075526.1"/>
    </source>
</evidence>
<evidence type="ECO:0000256" key="4">
    <source>
        <dbReference type="ARBA" id="ARBA00023163"/>
    </source>
</evidence>
<feature type="compositionally biased region" description="Low complexity" evidence="7">
    <location>
        <begin position="236"/>
        <end position="252"/>
    </location>
</feature>
<accession>A0A8D0CLL2</accession>
<keyword evidence="5 6" id="KW-0539">Nucleus</keyword>
<dbReference type="InterPro" id="IPR036390">
    <property type="entry name" value="WH_DNA-bd_sf"/>
</dbReference>
<dbReference type="PROSITE" id="PS50039">
    <property type="entry name" value="FORK_HEAD_3"/>
    <property type="match status" value="1"/>
</dbReference>